<dbReference type="GO" id="GO:1904515">
    <property type="term" value="P:positive regulation of TORC2 signaling"/>
    <property type="evidence" value="ECO:0007669"/>
    <property type="project" value="TreeGrafter"/>
</dbReference>
<dbReference type="GO" id="GO:0046579">
    <property type="term" value="P:positive regulation of Ras protein signal transduction"/>
    <property type="evidence" value="ECO:0007669"/>
    <property type="project" value="TreeGrafter"/>
</dbReference>
<organism evidence="1 2">
    <name type="scientific">Anaeramoeba flamelloides</name>
    <dbReference type="NCBI Taxonomy" id="1746091"/>
    <lineage>
        <taxon>Eukaryota</taxon>
        <taxon>Metamonada</taxon>
        <taxon>Anaeramoebidae</taxon>
        <taxon>Anaeramoeba</taxon>
    </lineage>
</organism>
<dbReference type="GO" id="GO:0005829">
    <property type="term" value="C:cytosol"/>
    <property type="evidence" value="ECO:0007669"/>
    <property type="project" value="TreeGrafter"/>
</dbReference>
<reference evidence="1" key="1">
    <citation type="submission" date="2022-08" db="EMBL/GenBank/DDBJ databases">
        <title>Novel sulphate-reducing endosymbionts in the free-living metamonad Anaeramoeba.</title>
        <authorList>
            <person name="Jerlstrom-Hultqvist J."/>
            <person name="Cepicka I."/>
            <person name="Gallot-Lavallee L."/>
            <person name="Salas-Leiva D."/>
            <person name="Curtis B.A."/>
            <person name="Zahonova K."/>
            <person name="Pipaliya S."/>
            <person name="Dacks J."/>
            <person name="Roger A.J."/>
        </authorList>
    </citation>
    <scope>NUCLEOTIDE SEQUENCE</scope>
    <source>
        <strain evidence="1">Busselton2</strain>
    </source>
</reference>
<gene>
    <name evidence="1" type="ORF">M0812_02770</name>
</gene>
<accession>A0AAV7YUM1</accession>
<protein>
    <submittedName>
        <fullName evidence="1">Sca1 complex scaffold protein scaa</fullName>
    </submittedName>
</protein>
<comment type="caution">
    <text evidence="1">The sequence shown here is derived from an EMBL/GenBank/DDBJ whole genome shotgun (WGS) entry which is preliminary data.</text>
</comment>
<name>A0AAV7YUM1_9EUKA</name>
<dbReference type="PANTHER" id="PTHR37516">
    <property type="entry name" value="SCA1 COMPLEX SCAFFOLD PROTEIN SCAA"/>
    <property type="match status" value="1"/>
</dbReference>
<dbReference type="AlphaFoldDB" id="A0AAV7YUM1"/>
<dbReference type="PANTHER" id="PTHR37516:SF1">
    <property type="entry name" value="SCA1 COMPLEX SCAFFOLD PROTEIN SCAA"/>
    <property type="match status" value="1"/>
</dbReference>
<evidence type="ECO:0000313" key="2">
    <source>
        <dbReference type="Proteomes" id="UP001146793"/>
    </source>
</evidence>
<dbReference type="Proteomes" id="UP001146793">
    <property type="component" value="Unassembled WGS sequence"/>
</dbReference>
<dbReference type="InterPro" id="IPR037474">
    <property type="entry name" value="ScaA"/>
</dbReference>
<dbReference type="EMBL" id="JANTQA010000048">
    <property type="protein sequence ID" value="KAJ3431094.1"/>
    <property type="molecule type" value="Genomic_DNA"/>
</dbReference>
<proteinExistence type="predicted"/>
<evidence type="ECO:0000313" key="1">
    <source>
        <dbReference type="EMBL" id="KAJ3431094.1"/>
    </source>
</evidence>
<dbReference type="GO" id="GO:0005886">
    <property type="term" value="C:plasma membrane"/>
    <property type="evidence" value="ECO:0007669"/>
    <property type="project" value="TreeGrafter"/>
</dbReference>
<sequence length="117" mass="14140">MVTDLTTEIDLGLLNDRLEVKKEEFSIDLKNVLMRKDPWDSELGTPEPKAKFYLKFEEYERAYRRWSQIAIKNIKHLPIHPRQLQHQALLKPYQKKKLNNILRKDFKISWGLFIMEK</sequence>